<keyword evidence="3 6" id="KW-0479">Metal-binding</keyword>
<keyword evidence="2 6" id="KW-0349">Heme</keyword>
<evidence type="ECO:0000256" key="5">
    <source>
        <dbReference type="ARBA" id="ARBA00023004"/>
    </source>
</evidence>
<evidence type="ECO:0000256" key="6">
    <source>
        <dbReference type="PROSITE-ProRule" id="PRU00433"/>
    </source>
</evidence>
<gene>
    <name evidence="8" type="ORF">CP98_04110</name>
    <name evidence="9" type="ORF">HH800_26830</name>
</gene>
<geneLocation type="plasmid" evidence="11">
    <name>p-a-sy</name>
</geneLocation>
<dbReference type="AlphaFoldDB" id="A0A084EEM8"/>
<dbReference type="InterPro" id="IPR009056">
    <property type="entry name" value="Cyt_c-like_dom"/>
</dbReference>
<evidence type="ECO:0000313" key="10">
    <source>
        <dbReference type="Proteomes" id="UP000028534"/>
    </source>
</evidence>
<dbReference type="Proteomes" id="UP000502611">
    <property type="component" value="Plasmid p-A-Sy"/>
</dbReference>
<dbReference type="PANTHER" id="PTHR33751">
    <property type="entry name" value="CBB3-TYPE CYTOCHROME C OXIDASE SUBUNIT FIXP"/>
    <property type="match status" value="1"/>
</dbReference>
<dbReference type="eggNOG" id="COG2010">
    <property type="taxonomic scope" value="Bacteria"/>
</dbReference>
<protein>
    <submittedName>
        <fullName evidence="9">C-type cytochrome</fullName>
    </submittedName>
    <submittedName>
        <fullName evidence="8">Cytochrome c553</fullName>
    </submittedName>
</protein>
<dbReference type="GO" id="GO:0009055">
    <property type="term" value="F:electron transfer activity"/>
    <property type="evidence" value="ECO:0007669"/>
    <property type="project" value="InterPro"/>
</dbReference>
<evidence type="ECO:0000313" key="9">
    <source>
        <dbReference type="EMBL" id="QJR05849.1"/>
    </source>
</evidence>
<dbReference type="Proteomes" id="UP000028534">
    <property type="component" value="Unassembled WGS sequence"/>
</dbReference>
<evidence type="ECO:0000313" key="8">
    <source>
        <dbReference type="EMBL" id="KEZ16420.1"/>
    </source>
</evidence>
<reference evidence="8 10" key="1">
    <citation type="submission" date="2014-03" db="EMBL/GenBank/DDBJ databases">
        <title>Genome sequence of Sphingobium yanoikuyae B1.</title>
        <authorList>
            <person name="Gan H.M."/>
            <person name="Gan H.Y."/>
            <person name="Savka M.A."/>
        </authorList>
    </citation>
    <scope>NUCLEOTIDE SEQUENCE [LARGE SCALE GENOMIC DNA]</scope>
    <source>
        <strain evidence="8 10">B1</strain>
    </source>
</reference>
<dbReference type="RefSeq" id="WP_037521875.1">
    <property type="nucleotide sequence ID" value="NZ_CP053022.1"/>
</dbReference>
<evidence type="ECO:0000256" key="2">
    <source>
        <dbReference type="ARBA" id="ARBA00022617"/>
    </source>
</evidence>
<keyword evidence="1" id="KW-0813">Transport</keyword>
<dbReference type="PANTHER" id="PTHR33751:SF9">
    <property type="entry name" value="CYTOCHROME C4"/>
    <property type="match status" value="1"/>
</dbReference>
<evidence type="ECO:0000256" key="4">
    <source>
        <dbReference type="ARBA" id="ARBA00022982"/>
    </source>
</evidence>
<dbReference type="EMBL" id="CP053022">
    <property type="protein sequence ID" value="QJR05849.1"/>
    <property type="molecule type" value="Genomic_DNA"/>
</dbReference>
<dbReference type="PROSITE" id="PS51007">
    <property type="entry name" value="CYTC"/>
    <property type="match status" value="2"/>
</dbReference>
<accession>A0A084EEM8</accession>
<dbReference type="Pfam" id="PF00034">
    <property type="entry name" value="Cytochrom_C"/>
    <property type="match status" value="1"/>
</dbReference>
<feature type="domain" description="Cytochrome c" evidence="7">
    <location>
        <begin position="165"/>
        <end position="253"/>
    </location>
</feature>
<sequence>MILRISLKRAIVALLGLGILGMLFAWSGAMQISASSGHWRITDWFLHWTMRNSVRTYAWLDAPPDPLDDEGLVSAAGHFRQACQVCHGAPGVRPSPVMQQATPPAPDLARTAGEWRDRELFWIIRHGVKFTGMPAWAAADRPDEVRRMTAFVRRLPQMTAAQYQALTQAGEERRLPGVAPATLSACTSCHGVDGRGREQSDIPVLAGQSASYLFASMRQYVSGKRSSAVMQTALATTGREDMTRLASYFSAMPGLKNNATSPSSPRLDRFGQPLPACSNCHAAGKAAPILAGQKPGYLAARLRLWQQDDNVIDARLPPDTMAMIARRIPVDQIDELARTVAQPGSD</sequence>
<evidence type="ECO:0000259" key="7">
    <source>
        <dbReference type="PROSITE" id="PS51007"/>
    </source>
</evidence>
<evidence type="ECO:0000313" key="11">
    <source>
        <dbReference type="Proteomes" id="UP000502611"/>
    </source>
</evidence>
<dbReference type="EMBL" id="JGVR01000033">
    <property type="protein sequence ID" value="KEZ16420.1"/>
    <property type="molecule type" value="Genomic_DNA"/>
</dbReference>
<dbReference type="SUPFAM" id="SSF46626">
    <property type="entry name" value="Cytochrome c"/>
    <property type="match status" value="2"/>
</dbReference>
<dbReference type="GO" id="GO:0020037">
    <property type="term" value="F:heme binding"/>
    <property type="evidence" value="ECO:0007669"/>
    <property type="project" value="InterPro"/>
</dbReference>
<reference evidence="9 11" key="2">
    <citation type="submission" date="2020-04" db="EMBL/GenBank/DDBJ databases">
        <title>The Whole Genome Analysis of High salt-tolerant Sphingobium yanoikuyae YC-XJ2 with Aryl organophosphorus flame retardants (aryl-OPFRs)-degrading capacity and characteristics of Related phosphotriesterase.</title>
        <authorList>
            <person name="Li X."/>
        </authorList>
    </citation>
    <scope>NUCLEOTIDE SEQUENCE [LARGE SCALE GENOMIC DNA]</scope>
    <source>
        <strain evidence="9 11">YC-XJ2</strain>
        <plasmid evidence="11">p-a-sy</plasmid>
        <plasmid evidence="9">p-A-Sy</plasmid>
    </source>
</reference>
<organism evidence="8 10">
    <name type="scientific">Sphingobium yanoikuyae</name>
    <name type="common">Sphingomonas yanoikuyae</name>
    <dbReference type="NCBI Taxonomy" id="13690"/>
    <lineage>
        <taxon>Bacteria</taxon>
        <taxon>Pseudomonadati</taxon>
        <taxon>Pseudomonadota</taxon>
        <taxon>Alphaproteobacteria</taxon>
        <taxon>Sphingomonadales</taxon>
        <taxon>Sphingomonadaceae</taxon>
        <taxon>Sphingobium</taxon>
    </lineage>
</organism>
<keyword evidence="9" id="KW-0614">Plasmid</keyword>
<evidence type="ECO:0000256" key="1">
    <source>
        <dbReference type="ARBA" id="ARBA00022448"/>
    </source>
</evidence>
<keyword evidence="5 6" id="KW-0408">Iron</keyword>
<dbReference type="InterPro" id="IPR050597">
    <property type="entry name" value="Cytochrome_c_Oxidase_Subunit"/>
</dbReference>
<feature type="domain" description="Cytochrome c" evidence="7">
    <location>
        <begin position="70"/>
        <end position="156"/>
    </location>
</feature>
<dbReference type="Gene3D" id="1.10.760.10">
    <property type="entry name" value="Cytochrome c-like domain"/>
    <property type="match status" value="3"/>
</dbReference>
<evidence type="ECO:0000256" key="3">
    <source>
        <dbReference type="ARBA" id="ARBA00022723"/>
    </source>
</evidence>
<dbReference type="STRING" id="13690.AX777_17170"/>
<dbReference type="GO" id="GO:0046872">
    <property type="term" value="F:metal ion binding"/>
    <property type="evidence" value="ECO:0007669"/>
    <property type="project" value="UniProtKB-KW"/>
</dbReference>
<geneLocation type="plasmid" evidence="9">
    <name>p-A-Sy</name>
</geneLocation>
<dbReference type="eggNOG" id="COG2863">
    <property type="taxonomic scope" value="Bacteria"/>
</dbReference>
<keyword evidence="4" id="KW-0249">Electron transport</keyword>
<name>A0A084EEM8_SPHYA</name>
<dbReference type="InterPro" id="IPR036909">
    <property type="entry name" value="Cyt_c-like_dom_sf"/>
</dbReference>
<dbReference type="PATRIC" id="fig|13690.10.peg.4224"/>
<dbReference type="Pfam" id="PF13442">
    <property type="entry name" value="Cytochrome_CBB3"/>
    <property type="match status" value="1"/>
</dbReference>
<proteinExistence type="predicted"/>